<evidence type="ECO:0000313" key="15">
    <source>
        <dbReference type="Proteomes" id="UP001501742"/>
    </source>
</evidence>
<evidence type="ECO:0000256" key="1">
    <source>
        <dbReference type="ARBA" id="ARBA00004141"/>
    </source>
</evidence>
<keyword evidence="8 10" id="KW-0472">Membrane</keyword>
<evidence type="ECO:0000256" key="4">
    <source>
        <dbReference type="ARBA" id="ARBA00022505"/>
    </source>
</evidence>
<dbReference type="Proteomes" id="UP001501742">
    <property type="component" value="Unassembled WGS sequence"/>
</dbReference>
<dbReference type="PROSITE" id="PS50928">
    <property type="entry name" value="ABC_TM1"/>
    <property type="match status" value="1"/>
</dbReference>
<keyword evidence="15" id="KW-1185">Reference proteome</keyword>
<feature type="transmembrane region" description="Helical" evidence="10">
    <location>
        <begin position="29"/>
        <end position="52"/>
    </location>
</feature>
<feature type="transmembrane region" description="Helical" evidence="10">
    <location>
        <begin position="149"/>
        <end position="169"/>
    </location>
</feature>
<dbReference type="SUPFAM" id="SSF161098">
    <property type="entry name" value="MetI-like"/>
    <property type="match status" value="1"/>
</dbReference>
<dbReference type="NCBIfam" id="TIGR01581">
    <property type="entry name" value="Mo_ABC_porter"/>
    <property type="match status" value="1"/>
</dbReference>
<keyword evidence="7" id="KW-0764">Sulfate transport</keyword>
<comment type="function">
    <text evidence="11">Part of the binding-protein-dependent transport system for molybdenum; probably responsible for the translocation of the substrate across the membrane.</text>
</comment>
<organism evidence="14 15">
    <name type="scientific">Curtobacterium herbarum</name>
    <dbReference type="NCBI Taxonomy" id="150122"/>
    <lineage>
        <taxon>Bacteria</taxon>
        <taxon>Bacillati</taxon>
        <taxon>Actinomycetota</taxon>
        <taxon>Actinomycetes</taxon>
        <taxon>Micrococcales</taxon>
        <taxon>Microbacteriaceae</taxon>
        <taxon>Curtobacterium</taxon>
    </lineage>
</organism>
<dbReference type="Gene3D" id="1.10.3720.10">
    <property type="entry name" value="MetI-like"/>
    <property type="match status" value="1"/>
</dbReference>
<dbReference type="PANTHER" id="PTHR30406:SF8">
    <property type="entry name" value="SULFATE TRANSPORT SYSTEM PERMEASE PROTEIN CYST"/>
    <property type="match status" value="1"/>
</dbReference>
<evidence type="ECO:0000256" key="5">
    <source>
        <dbReference type="ARBA" id="ARBA00022692"/>
    </source>
</evidence>
<feature type="transmembrane region" description="Helical" evidence="10">
    <location>
        <begin position="72"/>
        <end position="99"/>
    </location>
</feature>
<evidence type="ECO:0000259" key="13">
    <source>
        <dbReference type="PROSITE" id="PS50928"/>
    </source>
</evidence>
<sequence>MPDTPRGRSRRSRPAGSTRRSRPAVRGPVPWWLPVPAVLGGLFVVVPVLAMVGRVQWGSFVALVTSPASLTALGLSLGTATAATGIAFVLGYPLAVLFARSRSRWTGVARAVVLLPLVLPPVVGGLALLAAFGRLGVVGAFLDEHGLRIAFTTAAVVIAQTFVAMPFLVSSIEGALRVEGDRYERVAATLGAGPTRTFLTVTTPRVLPGITAGLVLCFARALGEFGATLTFAGSLQGVTRTLPLEVYLQREIDPDTAVALALVLVVVAVLVIGLASVRTRGAAL</sequence>
<evidence type="ECO:0000256" key="12">
    <source>
        <dbReference type="SAM" id="MobiDB-lite"/>
    </source>
</evidence>
<feature type="region of interest" description="Disordered" evidence="12">
    <location>
        <begin position="1"/>
        <end position="25"/>
    </location>
</feature>
<feature type="domain" description="ABC transmembrane type-1" evidence="13">
    <location>
        <begin position="73"/>
        <end position="275"/>
    </location>
</feature>
<comment type="similarity">
    <text evidence="11">Belongs to the binding-protein-dependent transport system permease family. CysTW subfamily.</text>
</comment>
<evidence type="ECO:0000256" key="7">
    <source>
        <dbReference type="ARBA" id="ARBA00023032"/>
    </source>
</evidence>
<accession>A0ABN1ZG07</accession>
<dbReference type="InterPro" id="IPR006469">
    <property type="entry name" value="NifC_ABC_porter"/>
</dbReference>
<comment type="caution">
    <text evidence="14">The sequence shown here is derived from an EMBL/GenBank/DDBJ whole genome shotgun (WGS) entry which is preliminary data.</text>
</comment>
<protein>
    <recommendedName>
        <fullName evidence="11">Molybdenum transport system permease</fullName>
    </recommendedName>
</protein>
<comment type="subcellular location">
    <subcellularLocation>
        <location evidence="10">Cell membrane</location>
        <topology evidence="10">Multi-pass membrane protein</topology>
    </subcellularLocation>
    <subcellularLocation>
        <location evidence="1">Membrane</location>
        <topology evidence="1">Multi-pass membrane protein</topology>
    </subcellularLocation>
</comment>
<evidence type="ECO:0000256" key="11">
    <source>
        <dbReference type="RuleBase" id="RU365097"/>
    </source>
</evidence>
<evidence type="ECO:0000313" key="14">
    <source>
        <dbReference type="EMBL" id="GAA1494509.1"/>
    </source>
</evidence>
<feature type="transmembrane region" description="Helical" evidence="10">
    <location>
        <begin position="257"/>
        <end position="277"/>
    </location>
</feature>
<dbReference type="Pfam" id="PF00528">
    <property type="entry name" value="BPD_transp_1"/>
    <property type="match status" value="1"/>
</dbReference>
<dbReference type="PANTHER" id="PTHR30406">
    <property type="entry name" value="SULFATE TRANSPORT SYSTEM PERMEASE PROTEIN"/>
    <property type="match status" value="1"/>
</dbReference>
<comment type="function">
    <text evidence="9">Part of the ABC transporter complex CysAWTP (TC 3.A.1.6.1) involved in sulfate/thiosulfate import. Probably responsible for the translocation of the substrate across the membrane.</text>
</comment>
<evidence type="ECO:0000256" key="9">
    <source>
        <dbReference type="ARBA" id="ARBA00025323"/>
    </source>
</evidence>
<comment type="subunit">
    <text evidence="2">The complex is composed of two ATP-binding proteins (CysA), two transmembrane proteins (CysT and CysW) and a solute-binding protein (CysP).</text>
</comment>
<dbReference type="CDD" id="cd06261">
    <property type="entry name" value="TM_PBP2"/>
    <property type="match status" value="1"/>
</dbReference>
<keyword evidence="6 10" id="KW-1133">Transmembrane helix</keyword>
<dbReference type="RefSeq" id="WP_372377614.1">
    <property type="nucleotide sequence ID" value="NZ_BAAAJX010000016.1"/>
</dbReference>
<proteinExistence type="inferred from homology"/>
<keyword evidence="11" id="KW-1003">Cell membrane</keyword>
<evidence type="ECO:0000256" key="3">
    <source>
        <dbReference type="ARBA" id="ARBA00022448"/>
    </source>
</evidence>
<evidence type="ECO:0000256" key="10">
    <source>
        <dbReference type="RuleBase" id="RU363032"/>
    </source>
</evidence>
<evidence type="ECO:0000256" key="6">
    <source>
        <dbReference type="ARBA" id="ARBA00022989"/>
    </source>
</evidence>
<keyword evidence="4 11" id="KW-0500">Molybdenum</keyword>
<dbReference type="EMBL" id="BAAAJX010000016">
    <property type="protein sequence ID" value="GAA1494509.1"/>
    <property type="molecule type" value="Genomic_DNA"/>
</dbReference>
<gene>
    <name evidence="14" type="ORF">GCM10009627_28550</name>
</gene>
<dbReference type="InterPro" id="IPR005667">
    <property type="entry name" value="Sulph_transpt2"/>
</dbReference>
<dbReference type="InterPro" id="IPR011867">
    <property type="entry name" value="ModB_ABC"/>
</dbReference>
<feature type="transmembrane region" description="Helical" evidence="10">
    <location>
        <begin position="111"/>
        <end position="137"/>
    </location>
</feature>
<evidence type="ECO:0000256" key="8">
    <source>
        <dbReference type="ARBA" id="ARBA00023136"/>
    </source>
</evidence>
<feature type="compositionally biased region" description="Basic residues" evidence="12">
    <location>
        <begin position="7"/>
        <end position="23"/>
    </location>
</feature>
<dbReference type="InterPro" id="IPR000515">
    <property type="entry name" value="MetI-like"/>
</dbReference>
<keyword evidence="3 10" id="KW-0813">Transport</keyword>
<dbReference type="NCBIfam" id="TIGR02141">
    <property type="entry name" value="modB_ABC"/>
    <property type="match status" value="1"/>
</dbReference>
<keyword evidence="5 10" id="KW-0812">Transmembrane</keyword>
<dbReference type="InterPro" id="IPR035906">
    <property type="entry name" value="MetI-like_sf"/>
</dbReference>
<name>A0ABN1ZG07_9MICO</name>
<reference evidence="14 15" key="1">
    <citation type="journal article" date="2019" name="Int. J. Syst. Evol. Microbiol.">
        <title>The Global Catalogue of Microorganisms (GCM) 10K type strain sequencing project: providing services to taxonomists for standard genome sequencing and annotation.</title>
        <authorList>
            <consortium name="The Broad Institute Genomics Platform"/>
            <consortium name="The Broad Institute Genome Sequencing Center for Infectious Disease"/>
            <person name="Wu L."/>
            <person name="Ma J."/>
        </authorList>
    </citation>
    <scope>NUCLEOTIDE SEQUENCE [LARGE SCALE GENOMIC DNA]</scope>
    <source>
        <strain evidence="14 15">JCM 12140</strain>
    </source>
</reference>
<evidence type="ECO:0000256" key="2">
    <source>
        <dbReference type="ARBA" id="ARBA00011779"/>
    </source>
</evidence>